<reference evidence="1" key="1">
    <citation type="journal article" date="2023" name="G3 (Bethesda)">
        <title>Whole genome assembly and annotation of the endangered Caribbean coral Acropora cervicornis.</title>
        <authorList>
            <person name="Selwyn J.D."/>
            <person name="Vollmer S.V."/>
        </authorList>
    </citation>
    <scope>NUCLEOTIDE SEQUENCE</scope>
    <source>
        <strain evidence="1">K2</strain>
    </source>
</reference>
<keyword evidence="2" id="KW-1185">Reference proteome</keyword>
<comment type="caution">
    <text evidence="1">The sequence shown here is derived from an EMBL/GenBank/DDBJ whole genome shotgun (WGS) entry which is preliminary data.</text>
</comment>
<dbReference type="AlphaFoldDB" id="A0AAD9Q7U3"/>
<dbReference type="Proteomes" id="UP001249851">
    <property type="component" value="Unassembled WGS sequence"/>
</dbReference>
<reference evidence="1" key="2">
    <citation type="journal article" date="2023" name="Science">
        <title>Genomic signatures of disease resistance in endangered staghorn corals.</title>
        <authorList>
            <person name="Vollmer S.V."/>
            <person name="Selwyn J.D."/>
            <person name="Despard B.A."/>
            <person name="Roesel C.L."/>
        </authorList>
    </citation>
    <scope>NUCLEOTIDE SEQUENCE</scope>
    <source>
        <strain evidence="1">K2</strain>
    </source>
</reference>
<organism evidence="1 2">
    <name type="scientific">Acropora cervicornis</name>
    <name type="common">Staghorn coral</name>
    <dbReference type="NCBI Taxonomy" id="6130"/>
    <lineage>
        <taxon>Eukaryota</taxon>
        <taxon>Metazoa</taxon>
        <taxon>Cnidaria</taxon>
        <taxon>Anthozoa</taxon>
        <taxon>Hexacorallia</taxon>
        <taxon>Scleractinia</taxon>
        <taxon>Astrocoeniina</taxon>
        <taxon>Acroporidae</taxon>
        <taxon>Acropora</taxon>
    </lineage>
</organism>
<evidence type="ECO:0000313" key="1">
    <source>
        <dbReference type="EMBL" id="KAK2556290.1"/>
    </source>
</evidence>
<gene>
    <name evidence="1" type="ORF">P5673_021939</name>
</gene>
<name>A0AAD9Q7U3_ACRCE</name>
<evidence type="ECO:0000313" key="2">
    <source>
        <dbReference type="Proteomes" id="UP001249851"/>
    </source>
</evidence>
<proteinExistence type="predicted"/>
<sequence length="223" mass="25127">MADSASLPPERTLLEALPDVVHVGKSLKCSWSDWFLDFDGELSHLVLLRSLRDNAHMEIRKKLSLEYVRYKDRMAVEPVVRLTQPEVLEVPSTAKIVSVSLHQPADVSGKKEDFKDARDIWYNNGISFVPERGSGVISFVDFKGCKTVKVDALKKRADVISYLEKKNLPQDGTLPIVRERLRNHMAKVAKKIRHLNHVQLQPAFPNPSVICSASQDISLCADD</sequence>
<accession>A0AAD9Q7U3</accession>
<dbReference type="EMBL" id="JARQWQ010000057">
    <property type="protein sequence ID" value="KAK2556290.1"/>
    <property type="molecule type" value="Genomic_DNA"/>
</dbReference>
<protein>
    <submittedName>
        <fullName evidence="1">Uncharacterized protein</fullName>
    </submittedName>
</protein>